<organism evidence="2 3">
    <name type="scientific">Mesorhizobium ciceri</name>
    <dbReference type="NCBI Taxonomy" id="39645"/>
    <lineage>
        <taxon>Bacteria</taxon>
        <taxon>Pseudomonadati</taxon>
        <taxon>Pseudomonadota</taxon>
        <taxon>Alphaproteobacteria</taxon>
        <taxon>Hyphomicrobiales</taxon>
        <taxon>Phyllobacteriaceae</taxon>
        <taxon>Mesorhizobium</taxon>
    </lineage>
</organism>
<sequence length="94" mass="10126">MGWPDAAPFDAILVAAAAPAPPPALREQLDIGGRLLIPSAKTLQPASRQDRTKGSRDLQGGGFRRRPVPPAHRRTRRARRGLTRGANRSQSGRA</sequence>
<feature type="compositionally biased region" description="Basic residues" evidence="1">
    <location>
        <begin position="63"/>
        <end position="82"/>
    </location>
</feature>
<evidence type="ECO:0000313" key="3">
    <source>
        <dbReference type="Proteomes" id="UP001060070"/>
    </source>
</evidence>
<evidence type="ECO:0000256" key="1">
    <source>
        <dbReference type="SAM" id="MobiDB-lite"/>
    </source>
</evidence>
<proteinExistence type="predicted"/>
<dbReference type="EMBL" id="CP088147">
    <property type="protein sequence ID" value="UTU54414.1"/>
    <property type="molecule type" value="Genomic_DNA"/>
</dbReference>
<dbReference type="RefSeq" id="WP_196815412.1">
    <property type="nucleotide sequence ID" value="NZ_CP088147.1"/>
</dbReference>
<keyword evidence="3" id="KW-1185">Reference proteome</keyword>
<protein>
    <submittedName>
        <fullName evidence="2">Protein-L-isoaspartate O-methyltransferase</fullName>
    </submittedName>
</protein>
<dbReference type="Pfam" id="PF01135">
    <property type="entry name" value="PCMT"/>
    <property type="match status" value="1"/>
</dbReference>
<name>A0AB38THM5_9HYPH</name>
<gene>
    <name evidence="2" type="ORF">LRP29_13920</name>
</gene>
<reference evidence="2 3" key="1">
    <citation type="journal article" date="2022" name="Microbiol. Resour. Announc.">
        <title>Complete Genome Sequence of Mesorhizobium ciceri Strain R30, a Rhizobium Used as a Commercial Inoculant for Chickpea in Argentina.</title>
        <authorList>
            <person name="Foresto E."/>
            <person name="Revale S."/>
            <person name="Primo E."/>
            <person name="Nievas F."/>
            <person name="Carezzano E."/>
            <person name="Puente M."/>
            <person name="Alzari P."/>
            <person name="Mart M."/>
            <person name="Ben-Assaya M."/>
            <person name="Mornico D."/>
            <person name="Santoro M."/>
            <person name="Mart F."/>
            <person name="Giordano W."/>
            <person name="Bogino P."/>
        </authorList>
    </citation>
    <scope>NUCLEOTIDE SEQUENCE [LARGE SCALE GENOMIC DNA]</scope>
    <source>
        <strain evidence="2 3">R30</strain>
    </source>
</reference>
<dbReference type="AlphaFoldDB" id="A0AB38THM5"/>
<dbReference type="InterPro" id="IPR029063">
    <property type="entry name" value="SAM-dependent_MTases_sf"/>
</dbReference>
<accession>A0AB38THM5</accession>
<dbReference type="Proteomes" id="UP001060070">
    <property type="component" value="Chromosome"/>
</dbReference>
<dbReference type="Gene3D" id="3.40.50.150">
    <property type="entry name" value="Vaccinia Virus protein VP39"/>
    <property type="match status" value="1"/>
</dbReference>
<feature type="region of interest" description="Disordered" evidence="1">
    <location>
        <begin position="40"/>
        <end position="94"/>
    </location>
</feature>
<evidence type="ECO:0000313" key="2">
    <source>
        <dbReference type="EMBL" id="UTU54414.1"/>
    </source>
</evidence>